<dbReference type="AlphaFoldDB" id="W4GUN1"/>
<feature type="compositionally biased region" description="Low complexity" evidence="1">
    <location>
        <begin position="1"/>
        <end position="16"/>
    </location>
</feature>
<evidence type="ECO:0000256" key="1">
    <source>
        <dbReference type="SAM" id="MobiDB-lite"/>
    </source>
</evidence>
<dbReference type="GeneID" id="20806127"/>
<proteinExistence type="predicted"/>
<sequence length="257" mass="28718">MNNNVESNTTTTNVVGTRHKKFSIKRWVKKTWAKQKQQQRRSADANQLKRTQRQKGTKKSDEEAIGGSGPEVADRSHPLRNDNNSHDEGTSMHDDDLNPHDNNQMDVVQRQISHAGPYTESITIENPLCTNKTSQYSCDKPSAAPQHHHEVDAAPTDVTFQRERIVRGSSITTNHSRPIPSRQALVSQINHLPVDPRDFLRGIQRPQQGNHTRVEVLAKHLSPQFTGPIAKVLGAMQIDDDDDDSSSSSSGDADAWK</sequence>
<feature type="compositionally biased region" description="Basic and acidic residues" evidence="1">
    <location>
        <begin position="72"/>
        <end position="99"/>
    </location>
</feature>
<dbReference type="EMBL" id="KI913120">
    <property type="protein sequence ID" value="ETV83397.1"/>
    <property type="molecule type" value="Genomic_DNA"/>
</dbReference>
<organism evidence="2">
    <name type="scientific">Aphanomyces astaci</name>
    <name type="common">Crayfish plague agent</name>
    <dbReference type="NCBI Taxonomy" id="112090"/>
    <lineage>
        <taxon>Eukaryota</taxon>
        <taxon>Sar</taxon>
        <taxon>Stramenopiles</taxon>
        <taxon>Oomycota</taxon>
        <taxon>Saprolegniomycetes</taxon>
        <taxon>Saprolegniales</taxon>
        <taxon>Verrucalvaceae</taxon>
        <taxon>Aphanomyces</taxon>
    </lineage>
</organism>
<dbReference type="RefSeq" id="XP_009826827.1">
    <property type="nucleotide sequence ID" value="XM_009828525.1"/>
</dbReference>
<reference evidence="2" key="1">
    <citation type="submission" date="2013-12" db="EMBL/GenBank/DDBJ databases">
        <title>The Genome Sequence of Aphanomyces astaci APO3.</title>
        <authorList>
            <consortium name="The Broad Institute Genomics Platform"/>
            <person name="Russ C."/>
            <person name="Tyler B."/>
            <person name="van West P."/>
            <person name="Dieguez-Uribeondo J."/>
            <person name="Young S.K."/>
            <person name="Zeng Q."/>
            <person name="Gargeya S."/>
            <person name="Fitzgerald M."/>
            <person name="Abouelleil A."/>
            <person name="Alvarado L."/>
            <person name="Chapman S.B."/>
            <person name="Gainer-Dewar J."/>
            <person name="Goldberg J."/>
            <person name="Griggs A."/>
            <person name="Gujja S."/>
            <person name="Hansen M."/>
            <person name="Howarth C."/>
            <person name="Imamovic A."/>
            <person name="Ireland A."/>
            <person name="Larimer J."/>
            <person name="McCowan C."/>
            <person name="Murphy C."/>
            <person name="Pearson M."/>
            <person name="Poon T.W."/>
            <person name="Priest M."/>
            <person name="Roberts A."/>
            <person name="Saif S."/>
            <person name="Shea T."/>
            <person name="Sykes S."/>
            <person name="Wortman J."/>
            <person name="Nusbaum C."/>
            <person name="Birren B."/>
        </authorList>
    </citation>
    <scope>NUCLEOTIDE SEQUENCE [LARGE SCALE GENOMIC DNA]</scope>
    <source>
        <strain evidence="2">APO3</strain>
    </source>
</reference>
<feature type="compositionally biased region" description="Basic residues" evidence="1">
    <location>
        <begin position="17"/>
        <end position="39"/>
    </location>
</feature>
<dbReference type="VEuPathDB" id="FungiDB:H257_04131"/>
<feature type="region of interest" description="Disordered" evidence="1">
    <location>
        <begin position="1"/>
        <end position="102"/>
    </location>
</feature>
<accession>W4GUN1</accession>
<protein>
    <submittedName>
        <fullName evidence="2">Uncharacterized protein</fullName>
    </submittedName>
</protein>
<gene>
    <name evidence="2" type="ORF">H257_04131</name>
</gene>
<feature type="region of interest" description="Disordered" evidence="1">
    <location>
        <begin position="236"/>
        <end position="257"/>
    </location>
</feature>
<name>W4GUN1_APHAT</name>
<evidence type="ECO:0000313" key="2">
    <source>
        <dbReference type="EMBL" id="ETV83397.1"/>
    </source>
</evidence>